<dbReference type="SUPFAM" id="SSF81383">
    <property type="entry name" value="F-box domain"/>
    <property type="match status" value="1"/>
</dbReference>
<dbReference type="OrthoDB" id="638130at2759"/>
<dbReference type="InterPro" id="IPR001810">
    <property type="entry name" value="F-box_dom"/>
</dbReference>
<dbReference type="Pfam" id="PF00646">
    <property type="entry name" value="F-box"/>
    <property type="match status" value="1"/>
</dbReference>
<dbReference type="InterPro" id="IPR051304">
    <property type="entry name" value="SCF_F-box_domain"/>
</dbReference>
<dbReference type="CDD" id="cd09917">
    <property type="entry name" value="F-box_SF"/>
    <property type="match status" value="1"/>
</dbReference>
<accession>A0A6A1WJ81</accession>
<dbReference type="EMBL" id="RXIC02000020">
    <property type="protein sequence ID" value="KAB1223728.1"/>
    <property type="molecule type" value="Genomic_DNA"/>
</dbReference>
<dbReference type="Pfam" id="PF03478">
    <property type="entry name" value="Beta-prop_KIB1-4"/>
    <property type="match status" value="1"/>
</dbReference>
<name>A0A6A1WJ81_9ROSI</name>
<dbReference type="InterPro" id="IPR036047">
    <property type="entry name" value="F-box-like_dom_sf"/>
</dbReference>
<dbReference type="Proteomes" id="UP000516437">
    <property type="component" value="Chromosome 2"/>
</dbReference>
<feature type="region of interest" description="Disordered" evidence="1">
    <location>
        <begin position="548"/>
        <end position="572"/>
    </location>
</feature>
<evidence type="ECO:0000313" key="3">
    <source>
        <dbReference type="EMBL" id="KAB1223728.1"/>
    </source>
</evidence>
<protein>
    <recommendedName>
        <fullName evidence="2">F-box domain-containing protein</fullName>
    </recommendedName>
</protein>
<sequence>MAGDRVEWSDLPTELCSIIGERLDRRIDVFRFRSVCRSWRSAIPLGRWPAYLGQRTFYTLQRLNPSASTSNPAYAAADHKSWLIEVDESNSGTSRRIDPSKSHPLSYVSNLPIRYSVNLLDTRLVELTTAYRLRHNFAIRNRPGDERINIVRCGNHGVQKVVMVPNPAKNNNADDQVCSFFVVFDDGNLGLANCGDYSAPDEDLTLIGGGRNVECHDIVVYKGKLYFVDMWGAVWWIKYPSLELVQFCRPLYGFGSPMKRLVESCGALYLLNGYFTMMNSSWLIEVEEESNSGQLRLLNPANFCLSECRRSKSNGGISYPVNLLYYQIVELTRAYTLGSRSATTSSENERIYVDSCRSIPGVHKAVMIPKSAKTNADCRARPSSHHRRNKSLAKALFAAARIAAASMNKTAAATKIDVESRVKEATFAKKKAREALERLASLLVSKEKGEDKNDLSRRPIRLSENENKKGFRLGMSFQLEDVSNYVYEFFVIKFVKFHFTGCPRNLWSLTTFYGKSWACSLAGQRKHKIFSIIFKFLSGATISNKGQRCSKGRRAGGSPGFTIAQEEELRSE</sequence>
<dbReference type="SMART" id="SM00256">
    <property type="entry name" value="FBOX"/>
    <property type="match status" value="1"/>
</dbReference>
<dbReference type="PANTHER" id="PTHR47123">
    <property type="entry name" value="F-BOX PROTEIN SKIP23"/>
    <property type="match status" value="1"/>
</dbReference>
<evidence type="ECO:0000259" key="2">
    <source>
        <dbReference type="SMART" id="SM00256"/>
    </source>
</evidence>
<comment type="caution">
    <text evidence="3">The sequence shown here is derived from an EMBL/GenBank/DDBJ whole genome shotgun (WGS) entry which is preliminary data.</text>
</comment>
<dbReference type="PANTHER" id="PTHR47123:SF6">
    <property type="entry name" value="F-BOX PROTEIN SKIP23-LIKE ISOFORM X1"/>
    <property type="match status" value="1"/>
</dbReference>
<dbReference type="InterPro" id="IPR005174">
    <property type="entry name" value="KIB1-4_b-propeller"/>
</dbReference>
<dbReference type="Gene3D" id="1.20.1280.50">
    <property type="match status" value="1"/>
</dbReference>
<feature type="domain" description="F-box" evidence="2">
    <location>
        <begin position="11"/>
        <end position="51"/>
    </location>
</feature>
<gene>
    <name evidence="3" type="ORF">CJ030_MR2G004734</name>
</gene>
<proteinExistence type="predicted"/>
<dbReference type="AlphaFoldDB" id="A0A6A1WJ81"/>
<reference evidence="3 4" key="1">
    <citation type="journal article" date="2019" name="Plant Biotechnol. J.">
        <title>The red bayberry genome and genetic basis of sex determination.</title>
        <authorList>
            <person name="Jia H.M."/>
            <person name="Jia H.J."/>
            <person name="Cai Q.L."/>
            <person name="Wang Y."/>
            <person name="Zhao H.B."/>
            <person name="Yang W.F."/>
            <person name="Wang G.Y."/>
            <person name="Li Y.H."/>
            <person name="Zhan D.L."/>
            <person name="Shen Y.T."/>
            <person name="Niu Q.F."/>
            <person name="Chang L."/>
            <person name="Qiu J."/>
            <person name="Zhao L."/>
            <person name="Xie H.B."/>
            <person name="Fu W.Y."/>
            <person name="Jin J."/>
            <person name="Li X.W."/>
            <person name="Jiao Y."/>
            <person name="Zhou C.C."/>
            <person name="Tu T."/>
            <person name="Chai C.Y."/>
            <person name="Gao J.L."/>
            <person name="Fan L.J."/>
            <person name="van de Weg E."/>
            <person name="Wang J.Y."/>
            <person name="Gao Z.S."/>
        </authorList>
    </citation>
    <scope>NUCLEOTIDE SEQUENCE [LARGE SCALE GENOMIC DNA]</scope>
    <source>
        <tissue evidence="3">Leaves</tissue>
    </source>
</reference>
<keyword evidence="4" id="KW-1185">Reference proteome</keyword>
<organism evidence="3 4">
    <name type="scientific">Morella rubra</name>
    <name type="common">Chinese bayberry</name>
    <dbReference type="NCBI Taxonomy" id="262757"/>
    <lineage>
        <taxon>Eukaryota</taxon>
        <taxon>Viridiplantae</taxon>
        <taxon>Streptophyta</taxon>
        <taxon>Embryophyta</taxon>
        <taxon>Tracheophyta</taxon>
        <taxon>Spermatophyta</taxon>
        <taxon>Magnoliopsida</taxon>
        <taxon>eudicotyledons</taxon>
        <taxon>Gunneridae</taxon>
        <taxon>Pentapetalae</taxon>
        <taxon>rosids</taxon>
        <taxon>fabids</taxon>
        <taxon>Fagales</taxon>
        <taxon>Myricaceae</taxon>
        <taxon>Morella</taxon>
    </lineage>
</organism>
<evidence type="ECO:0000313" key="4">
    <source>
        <dbReference type="Proteomes" id="UP000516437"/>
    </source>
</evidence>
<evidence type="ECO:0000256" key="1">
    <source>
        <dbReference type="SAM" id="MobiDB-lite"/>
    </source>
</evidence>